<keyword evidence="1" id="KW-0238">DNA-binding</keyword>
<dbReference type="InterPro" id="IPR006119">
    <property type="entry name" value="Resolv_N"/>
</dbReference>
<dbReference type="GO" id="GO:0003677">
    <property type="term" value="F:DNA binding"/>
    <property type="evidence" value="ECO:0007669"/>
    <property type="project" value="UniProtKB-KW"/>
</dbReference>
<gene>
    <name evidence="5" type="ORF">FH965_19560</name>
</gene>
<dbReference type="AlphaFoldDB" id="A0A516RA11"/>
<evidence type="ECO:0000313" key="6">
    <source>
        <dbReference type="Proteomes" id="UP000316806"/>
    </source>
</evidence>
<dbReference type="Pfam" id="PF07508">
    <property type="entry name" value="Recombinase"/>
    <property type="match status" value="1"/>
</dbReference>
<dbReference type="InterPro" id="IPR036162">
    <property type="entry name" value="Resolvase-like_N_sf"/>
</dbReference>
<dbReference type="Proteomes" id="UP000316806">
    <property type="component" value="Chromosome"/>
</dbReference>
<dbReference type="InterPro" id="IPR011109">
    <property type="entry name" value="DNA_bind_recombinase_dom"/>
</dbReference>
<evidence type="ECO:0000256" key="1">
    <source>
        <dbReference type="ARBA" id="ARBA00023125"/>
    </source>
</evidence>
<keyword evidence="2" id="KW-0233">DNA recombination</keyword>
<feature type="domain" description="Recombinase" evidence="4">
    <location>
        <begin position="187"/>
        <end position="326"/>
    </location>
</feature>
<proteinExistence type="predicted"/>
<evidence type="ECO:0000313" key="5">
    <source>
        <dbReference type="EMBL" id="QDQ12483.1"/>
    </source>
</evidence>
<feature type="coiled-coil region" evidence="3">
    <location>
        <begin position="415"/>
        <end position="480"/>
    </location>
</feature>
<dbReference type="Pfam" id="PF00239">
    <property type="entry name" value="Resolvase"/>
    <property type="match status" value="1"/>
</dbReference>
<dbReference type="EMBL" id="CP040916">
    <property type="protein sequence ID" value="QDQ12483.1"/>
    <property type="molecule type" value="Genomic_DNA"/>
</dbReference>
<dbReference type="PROSITE" id="PS51737">
    <property type="entry name" value="RECOMBINASE_DNA_BIND"/>
    <property type="match status" value="1"/>
</dbReference>
<keyword evidence="3" id="KW-0175">Coiled coil</keyword>
<evidence type="ECO:0000259" key="4">
    <source>
        <dbReference type="PROSITE" id="PS51737"/>
    </source>
</evidence>
<dbReference type="RefSeq" id="WP_144319831.1">
    <property type="nucleotide sequence ID" value="NZ_CP040916.1"/>
</dbReference>
<dbReference type="SUPFAM" id="SSF53041">
    <property type="entry name" value="Resolvase-like"/>
    <property type="match status" value="1"/>
</dbReference>
<dbReference type="PANTHER" id="PTHR30461">
    <property type="entry name" value="DNA-INVERTASE FROM LAMBDOID PROPHAGE"/>
    <property type="match status" value="1"/>
</dbReference>
<reference evidence="5 6" key="1">
    <citation type="journal article" date="2019" name="J. Ind. Microbiol. Biotechnol.">
        <title>The complete genomic sequence of Streptomyces spectabilis NRRL-2792 and identification of secondary metabolite biosynthetic gene clusters.</title>
        <authorList>
            <person name="Sinha A."/>
            <person name="Phillips-Salemka S."/>
            <person name="Niraula T.A."/>
            <person name="Short K.A."/>
            <person name="Niraula N.P."/>
        </authorList>
    </citation>
    <scope>NUCLEOTIDE SEQUENCE [LARGE SCALE GENOMIC DNA]</scope>
    <source>
        <strain evidence="5 6">NRRL 2792</strain>
    </source>
</reference>
<dbReference type="Gene3D" id="3.40.50.1390">
    <property type="entry name" value="Resolvase, N-terminal catalytic domain"/>
    <property type="match status" value="1"/>
</dbReference>
<dbReference type="Gene3D" id="3.90.1750.20">
    <property type="entry name" value="Putative Large Serine Recombinase, Chain B, Domain 2"/>
    <property type="match status" value="1"/>
</dbReference>
<dbReference type="InterPro" id="IPR050639">
    <property type="entry name" value="SSR_resolvase"/>
</dbReference>
<dbReference type="GO" id="GO:0000150">
    <property type="term" value="F:DNA strand exchange activity"/>
    <property type="evidence" value="ECO:0007669"/>
    <property type="project" value="InterPro"/>
</dbReference>
<dbReference type="SMART" id="SM00857">
    <property type="entry name" value="Resolvase"/>
    <property type="match status" value="1"/>
</dbReference>
<dbReference type="InterPro" id="IPR038109">
    <property type="entry name" value="DNA_bind_recomb_sf"/>
</dbReference>
<evidence type="ECO:0000256" key="3">
    <source>
        <dbReference type="SAM" id="Coils"/>
    </source>
</evidence>
<dbReference type="CDD" id="cd00338">
    <property type="entry name" value="Ser_Recombinase"/>
    <property type="match status" value="1"/>
</dbReference>
<protein>
    <submittedName>
        <fullName evidence="5">Recombinase family protein</fullName>
    </submittedName>
</protein>
<organism evidence="5 6">
    <name type="scientific">Streptomyces spectabilis</name>
    <dbReference type="NCBI Taxonomy" id="68270"/>
    <lineage>
        <taxon>Bacteria</taxon>
        <taxon>Bacillati</taxon>
        <taxon>Actinomycetota</taxon>
        <taxon>Actinomycetes</taxon>
        <taxon>Kitasatosporales</taxon>
        <taxon>Streptomycetaceae</taxon>
        <taxon>Streptomyces</taxon>
    </lineage>
</organism>
<dbReference type="PANTHER" id="PTHR30461:SF2">
    <property type="entry name" value="SERINE RECOMBINASE PINE-RELATED"/>
    <property type="match status" value="1"/>
</dbReference>
<accession>A0A516RA11</accession>
<name>A0A516RA11_STRST</name>
<sequence>MATATLTRSAGTLSVPTGGMEMTTQGGVCGCHGRPWVDLLLRKSKIVREGERALSIRAQEDRGRAWADEHGYCVRKVWKENLSAWSDVQRPKYDAAMAAVMNGEVPCLWVYALDRFSRKGAEAVVPILGKARVIFDYERLDSMDERDRRWIIDRAENAREYSQRLSYNVRTTKGKQRNEGRWLAKAPFGLVADKETRRLSPDLSPYLCVVKGRRELSPWEVVVRIFTEIAEGVSSRALARKFNEEGIRSSTGKFWRADSIRAIVIHPVYEGWLTVSPGGKSHKSPVHYVNDKGERVRCVEPDVLPDMISATLAARARRVLSGNQIIDNTPVEGKAVHALSGKMRCASCTNAMVLDGKSYNCQRRAAGGACPGPASAWREAIERYVVQQWADRLYRAADDDPLMIAVAERWQALTRPDENAEIKEARAELKAAQAKLDKFMADDAADFYTGRSAKYRIPHKNAAEKRLDAAEERVKELTGGGRVDLSFLMEGHAEATWRAADPMLRRDLLGLAIESVTVTKSPGQGKRFKGDERVSIVWATPEGAEPDADEFEQAA</sequence>
<evidence type="ECO:0000256" key="2">
    <source>
        <dbReference type="ARBA" id="ARBA00023172"/>
    </source>
</evidence>